<sequence>MASRKCAAVVVGAGPAGVAVMGNLLERQIGTIAWIDPSFESGRVNRKYREVPSNTKVALFQAYANATQPFKTIIENTHLPNAFSTMAKLDQEKTCRLHYAADMVRGLTDGLMKMEQVYACRGFVTTASLAEKTQTTENKWTVTVKRHDSEEELEIETSRLILCTGAHPTNIPVPVPGLNITRLDLDTVLKPSELAETLPKTSPSTVAIVGASHSAILAILNLVTLARESHPHLRVKWFTRHPLRYAEYKDGWILRDNTGLKGLAADFARSELEDDRLSTSPAGQVLSKVDCAGGEARELEMYQQHLPDCSHIVHAVGFTRDPLPQLMKNDRALAMEFDHESGKFHAPGDGPVIPGLFGAGIAFPERVVDPHGNAEYAVGFFKFMKFLKRVMPSWGPA</sequence>
<dbReference type="EMBL" id="JAPQKR010000012">
    <property type="protein sequence ID" value="KAJ5204130.1"/>
    <property type="molecule type" value="Genomic_DNA"/>
</dbReference>
<dbReference type="RefSeq" id="XP_058308609.1">
    <property type="nucleotide sequence ID" value="XM_058452071.1"/>
</dbReference>
<evidence type="ECO:0000259" key="1">
    <source>
        <dbReference type="Pfam" id="PF07992"/>
    </source>
</evidence>
<dbReference type="Gene3D" id="3.50.50.60">
    <property type="entry name" value="FAD/NAD(P)-binding domain"/>
    <property type="match status" value="1"/>
</dbReference>
<dbReference type="OrthoDB" id="432536at2759"/>
<keyword evidence="3" id="KW-1185">Reference proteome</keyword>
<dbReference type="Pfam" id="PF07992">
    <property type="entry name" value="Pyr_redox_2"/>
    <property type="match status" value="1"/>
</dbReference>
<feature type="domain" description="FAD/NAD(P)-binding" evidence="1">
    <location>
        <begin position="9"/>
        <end position="216"/>
    </location>
</feature>
<dbReference type="InterPro" id="IPR053275">
    <property type="entry name" value="Agnestin_monoxygenase"/>
</dbReference>
<dbReference type="InterPro" id="IPR023753">
    <property type="entry name" value="FAD/NAD-binding_dom"/>
</dbReference>
<dbReference type="Proteomes" id="UP001150904">
    <property type="component" value="Unassembled WGS sequence"/>
</dbReference>
<dbReference type="SUPFAM" id="SSF51905">
    <property type="entry name" value="FAD/NAD(P)-binding domain"/>
    <property type="match status" value="1"/>
</dbReference>
<dbReference type="PANTHER" id="PTHR38688:SF1">
    <property type="entry name" value="FAD_NAD(P)-BINDING DOMAIN-CONTAINING PROTEIN"/>
    <property type="match status" value="1"/>
</dbReference>
<dbReference type="GeneID" id="83179372"/>
<name>A0A9W9MMW6_9EURO</name>
<accession>A0A9W9MMW6</accession>
<evidence type="ECO:0000313" key="2">
    <source>
        <dbReference type="EMBL" id="KAJ5204130.1"/>
    </source>
</evidence>
<dbReference type="AlphaFoldDB" id="A0A9W9MMW6"/>
<dbReference type="GO" id="GO:0016491">
    <property type="term" value="F:oxidoreductase activity"/>
    <property type="evidence" value="ECO:0007669"/>
    <property type="project" value="InterPro"/>
</dbReference>
<protein>
    <recommendedName>
        <fullName evidence="1">FAD/NAD(P)-binding domain-containing protein</fullName>
    </recommendedName>
</protein>
<dbReference type="PANTHER" id="PTHR38688">
    <property type="entry name" value="PYR_REDOX_2 DOMAIN-CONTAINING PROTEIN"/>
    <property type="match status" value="1"/>
</dbReference>
<reference evidence="2" key="2">
    <citation type="journal article" date="2023" name="IMA Fungus">
        <title>Comparative genomic study of the Penicillium genus elucidates a diverse pangenome and 15 lateral gene transfer events.</title>
        <authorList>
            <person name="Petersen C."/>
            <person name="Sorensen T."/>
            <person name="Nielsen M.R."/>
            <person name="Sondergaard T.E."/>
            <person name="Sorensen J.L."/>
            <person name="Fitzpatrick D.A."/>
            <person name="Frisvad J.C."/>
            <person name="Nielsen K.L."/>
        </authorList>
    </citation>
    <scope>NUCLEOTIDE SEQUENCE</scope>
    <source>
        <strain evidence="2">IBT 15544</strain>
    </source>
</reference>
<organism evidence="2 3">
    <name type="scientific">Penicillium cinerascens</name>
    <dbReference type="NCBI Taxonomy" id="70096"/>
    <lineage>
        <taxon>Eukaryota</taxon>
        <taxon>Fungi</taxon>
        <taxon>Dikarya</taxon>
        <taxon>Ascomycota</taxon>
        <taxon>Pezizomycotina</taxon>
        <taxon>Eurotiomycetes</taxon>
        <taxon>Eurotiomycetidae</taxon>
        <taxon>Eurotiales</taxon>
        <taxon>Aspergillaceae</taxon>
        <taxon>Penicillium</taxon>
    </lineage>
</organism>
<comment type="caution">
    <text evidence="2">The sequence shown here is derived from an EMBL/GenBank/DDBJ whole genome shotgun (WGS) entry which is preliminary data.</text>
</comment>
<gene>
    <name evidence="2" type="ORF">N7498_005009</name>
</gene>
<reference evidence="2" key="1">
    <citation type="submission" date="2022-12" db="EMBL/GenBank/DDBJ databases">
        <authorList>
            <person name="Petersen C."/>
        </authorList>
    </citation>
    <scope>NUCLEOTIDE SEQUENCE</scope>
    <source>
        <strain evidence="2">IBT 15544</strain>
    </source>
</reference>
<evidence type="ECO:0000313" key="3">
    <source>
        <dbReference type="Proteomes" id="UP001150904"/>
    </source>
</evidence>
<dbReference type="InterPro" id="IPR036188">
    <property type="entry name" value="FAD/NAD-bd_sf"/>
</dbReference>
<proteinExistence type="predicted"/>